<name>A0A7L1GSU6_9PICI</name>
<feature type="non-terminal residue" evidence="2">
    <location>
        <position position="789"/>
    </location>
</feature>
<dbReference type="PANTHER" id="PTHR21254:SF1">
    <property type="entry name" value="C2 DOMAIN-CONTAINING PROTEIN 3"/>
    <property type="match status" value="1"/>
</dbReference>
<feature type="compositionally biased region" description="Polar residues" evidence="1">
    <location>
        <begin position="588"/>
        <end position="598"/>
    </location>
</feature>
<protein>
    <submittedName>
        <fullName evidence="2">C2CD3 protein</fullName>
    </submittedName>
</protein>
<feature type="region of interest" description="Disordered" evidence="1">
    <location>
        <begin position="502"/>
        <end position="524"/>
    </location>
</feature>
<feature type="compositionally biased region" description="Low complexity" evidence="1">
    <location>
        <begin position="511"/>
        <end position="520"/>
    </location>
</feature>
<feature type="compositionally biased region" description="Basic and acidic residues" evidence="1">
    <location>
        <begin position="732"/>
        <end position="748"/>
    </location>
</feature>
<feature type="compositionally biased region" description="Acidic residues" evidence="1">
    <location>
        <begin position="776"/>
        <end position="789"/>
    </location>
</feature>
<gene>
    <name evidence="2" type="primary">C2cd3</name>
    <name evidence="2" type="ORF">INDMAC_R15250</name>
</gene>
<proteinExistence type="predicted"/>
<feature type="compositionally biased region" description="Polar residues" evidence="1">
    <location>
        <begin position="137"/>
        <end position="147"/>
    </location>
</feature>
<evidence type="ECO:0000256" key="1">
    <source>
        <dbReference type="SAM" id="MobiDB-lite"/>
    </source>
</evidence>
<dbReference type="GO" id="GO:0071539">
    <property type="term" value="P:protein localization to centrosome"/>
    <property type="evidence" value="ECO:0007669"/>
    <property type="project" value="TreeGrafter"/>
</dbReference>
<feature type="compositionally biased region" description="Polar residues" evidence="1">
    <location>
        <begin position="640"/>
        <end position="653"/>
    </location>
</feature>
<feature type="region of interest" description="Disordered" evidence="1">
    <location>
        <begin position="547"/>
        <end position="789"/>
    </location>
</feature>
<dbReference type="SUPFAM" id="SSF49562">
    <property type="entry name" value="C2 domain (Calcium/lipid-binding domain, CaLB)"/>
    <property type="match status" value="1"/>
</dbReference>
<dbReference type="Proteomes" id="UP000557230">
    <property type="component" value="Unassembled WGS sequence"/>
</dbReference>
<feature type="region of interest" description="Disordered" evidence="1">
    <location>
        <begin position="105"/>
        <end position="158"/>
    </location>
</feature>
<dbReference type="GO" id="GO:0034451">
    <property type="term" value="C:centriolar satellite"/>
    <property type="evidence" value="ECO:0007669"/>
    <property type="project" value="TreeGrafter"/>
</dbReference>
<accession>A0A7L1GSU6</accession>
<dbReference type="AlphaFoldDB" id="A0A7L1GSU6"/>
<dbReference type="GO" id="GO:0061511">
    <property type="term" value="P:centriole elongation"/>
    <property type="evidence" value="ECO:0007669"/>
    <property type="project" value="TreeGrafter"/>
</dbReference>
<dbReference type="OrthoDB" id="79771at2759"/>
<dbReference type="GO" id="GO:0005814">
    <property type="term" value="C:centriole"/>
    <property type="evidence" value="ECO:0007669"/>
    <property type="project" value="TreeGrafter"/>
</dbReference>
<sequence>TKKVTVSFKKPKKVTLRRSQGLLWFFREEKLEIQVWWSCGRGGAGGRPLGTDRLLGSAYVDLSALAERSWTAQSVSGLYPLFRSNAADLAGAALRVHIILASPSAALPSSPPCAEEDNSSEEEGTKRSPGGMHQEMSDQQTPNSRSPELSGGSKPAGDDLEFLESTFAVSILVERAMHLSLKGSPLTEREVRAPSSCVSFPVAGADVPLSTSVVENTDSPLWDFQQQARFGVQFKLICGFPSSSSSSLPESERVIGFASVDLSPLLAGFQLVCGWYNIMDFSGQCRGQLKVAVSPLQNINHLKEERQARIRAQPATSSVQGSFPPLPTHVPKQVVNILSKEVSVPTPVCQKSPAGPQRPRHQEHLQNVRRFHLCLQQAGGSTPRAARVGSLPPSPSRAALLTALRQNLSELDEVQSYFRQKLSRSFPDFTARASGQEQESDPQGLVSKGTDPKGSHLWERSSQLVSQVSSLLNDLQTITRSSRESPAEPRDSSRRFAAPHLPEQEAEEAGGEAPAAQLQLDTPEPPCLGRSVFKRHMLHELLAQAVPEDEDGFAQGDEGPFSAQPASDEEYEEDILEPRALNEVTPMTDRSSPWSSLLSEGEQGAEHHLRPADQPSAGGCQRGSSSSTSSSLLQGDPQAMLSTLSLPPEQSSAWLGAEGFQSFKREAERTEEELLQPAPFSEVQQGAAAAPPGDGNWAGGEALHTQPAEQSQPPGELELPPAVGVTNPNPMGREEQGSLEAVHEGHQGEDEEGGSEEISVRSVSAQAGSEGNGESFFDESQGEALEESE</sequence>
<dbReference type="GO" id="GO:0060271">
    <property type="term" value="P:cilium assembly"/>
    <property type="evidence" value="ECO:0007669"/>
    <property type="project" value="TreeGrafter"/>
</dbReference>
<evidence type="ECO:0000313" key="3">
    <source>
        <dbReference type="Proteomes" id="UP000557230"/>
    </source>
</evidence>
<evidence type="ECO:0000313" key="2">
    <source>
        <dbReference type="EMBL" id="NXN16296.1"/>
    </source>
</evidence>
<keyword evidence="3" id="KW-1185">Reference proteome</keyword>
<feature type="compositionally biased region" description="Low complexity" evidence="1">
    <location>
        <begin position="686"/>
        <end position="695"/>
    </location>
</feature>
<feature type="non-terminal residue" evidence="2">
    <location>
        <position position="1"/>
    </location>
</feature>
<comment type="caution">
    <text evidence="2">The sequence shown here is derived from an EMBL/GenBank/DDBJ whole genome shotgun (WGS) entry which is preliminary data.</text>
</comment>
<dbReference type="InterPro" id="IPR035892">
    <property type="entry name" value="C2_domain_sf"/>
</dbReference>
<dbReference type="EMBL" id="VXBD01011469">
    <property type="protein sequence ID" value="NXN16296.1"/>
    <property type="molecule type" value="Genomic_DNA"/>
</dbReference>
<feature type="region of interest" description="Disordered" evidence="1">
    <location>
        <begin position="430"/>
        <end position="456"/>
    </location>
</feature>
<dbReference type="PANTHER" id="PTHR21254">
    <property type="entry name" value="C2 DOMAIN-CONTAINING PROTEIN 3"/>
    <property type="match status" value="1"/>
</dbReference>
<organism evidence="2 3">
    <name type="scientific">Indicator maculatus</name>
    <name type="common">spotted honeyguide</name>
    <dbReference type="NCBI Taxonomy" id="545262"/>
    <lineage>
        <taxon>Eukaryota</taxon>
        <taxon>Metazoa</taxon>
        <taxon>Chordata</taxon>
        <taxon>Craniata</taxon>
        <taxon>Vertebrata</taxon>
        <taxon>Euteleostomi</taxon>
        <taxon>Archelosauria</taxon>
        <taxon>Archosauria</taxon>
        <taxon>Dinosauria</taxon>
        <taxon>Saurischia</taxon>
        <taxon>Theropoda</taxon>
        <taxon>Coelurosauria</taxon>
        <taxon>Aves</taxon>
        <taxon>Neognathae</taxon>
        <taxon>Neoaves</taxon>
        <taxon>Telluraves</taxon>
        <taxon>Coraciimorphae</taxon>
        <taxon>Piciformes</taxon>
        <taxon>Indicatoridae</taxon>
        <taxon>Indicator</taxon>
    </lineage>
</organism>
<reference evidence="2 3" key="1">
    <citation type="submission" date="2019-09" db="EMBL/GenBank/DDBJ databases">
        <title>Bird 10,000 Genomes (B10K) Project - Family phase.</title>
        <authorList>
            <person name="Zhang G."/>
        </authorList>
    </citation>
    <scope>NUCLEOTIDE SEQUENCE [LARGE SCALE GENOMIC DNA]</scope>
    <source>
        <strain evidence="2">B10K-DU-001-78</strain>
        <tissue evidence="2">Muscle</tissue>
    </source>
</reference>